<dbReference type="EMBL" id="QGNW01000041">
    <property type="protein sequence ID" value="RVX08617.1"/>
    <property type="molecule type" value="Genomic_DNA"/>
</dbReference>
<sequence length="346" mass="37600">MPQILYPGRKNLPCLWVQSTDSIARELFYCTRGAFSISRRFFRGEPSPCRRPILLVHDCAPHSVIPCLPMTRSYSWGFFTSFFSLSLGPAPVTSSRIYPSVWVMAPPEASTPAGKMDLKASSNEVGGGSLRLSATLPSTTTMGCCVSSTKSHPHFPQSPSPTHEEETVKEVLSETPIAKPLSPLMIFQEKVEVEAMVTTAQEVCQVSEVSEVCSEGFSTRSFKEKNENEVNGHDDDGEVAQMVGRCPPKARRRRPCPGDMSVGKDRGGWGPPRRSEPLPEGLNRVPSRTVRAPAHVGEMGGSQGNRPPAATAEKGCAFEKSNAGDSPTGNETLENPLVSLECFIFL</sequence>
<feature type="compositionally biased region" description="Polar residues" evidence="1">
    <location>
        <begin position="323"/>
        <end position="333"/>
    </location>
</feature>
<dbReference type="Proteomes" id="UP000288805">
    <property type="component" value="Unassembled WGS sequence"/>
</dbReference>
<accession>A0A438JI38</accession>
<feature type="compositionally biased region" description="Basic and acidic residues" evidence="1">
    <location>
        <begin position="262"/>
        <end position="277"/>
    </location>
</feature>
<name>A0A438JI38_VITVI</name>
<gene>
    <name evidence="2" type="ORF">CK203_014074</name>
</gene>
<comment type="caution">
    <text evidence="2">The sequence shown here is derived from an EMBL/GenBank/DDBJ whole genome shotgun (WGS) entry which is preliminary data.</text>
</comment>
<proteinExistence type="predicted"/>
<dbReference type="PANTHER" id="PTHR33871:SF1">
    <property type="entry name" value="OS05G0503100 PROTEIN"/>
    <property type="match status" value="1"/>
</dbReference>
<evidence type="ECO:0000256" key="1">
    <source>
        <dbReference type="SAM" id="MobiDB-lite"/>
    </source>
</evidence>
<dbReference type="AlphaFoldDB" id="A0A438JI38"/>
<feature type="region of interest" description="Disordered" evidence="1">
    <location>
        <begin position="248"/>
        <end position="333"/>
    </location>
</feature>
<dbReference type="PANTHER" id="PTHR33871">
    <property type="entry name" value="OS05G0503100 PROTEIN-RELATED"/>
    <property type="match status" value="1"/>
</dbReference>
<organism evidence="2 3">
    <name type="scientific">Vitis vinifera</name>
    <name type="common">Grape</name>
    <dbReference type="NCBI Taxonomy" id="29760"/>
    <lineage>
        <taxon>Eukaryota</taxon>
        <taxon>Viridiplantae</taxon>
        <taxon>Streptophyta</taxon>
        <taxon>Embryophyta</taxon>
        <taxon>Tracheophyta</taxon>
        <taxon>Spermatophyta</taxon>
        <taxon>Magnoliopsida</taxon>
        <taxon>eudicotyledons</taxon>
        <taxon>Gunneridae</taxon>
        <taxon>Pentapetalae</taxon>
        <taxon>rosids</taxon>
        <taxon>Vitales</taxon>
        <taxon>Vitaceae</taxon>
        <taxon>Viteae</taxon>
        <taxon>Vitis</taxon>
    </lineage>
</organism>
<evidence type="ECO:0000313" key="2">
    <source>
        <dbReference type="EMBL" id="RVX08617.1"/>
    </source>
</evidence>
<protein>
    <submittedName>
        <fullName evidence="2">Uncharacterized protein</fullName>
    </submittedName>
</protein>
<evidence type="ECO:0000313" key="3">
    <source>
        <dbReference type="Proteomes" id="UP000288805"/>
    </source>
</evidence>
<reference evidence="2 3" key="1">
    <citation type="journal article" date="2018" name="PLoS Genet.">
        <title>Population sequencing reveals clonal diversity and ancestral inbreeding in the grapevine cultivar Chardonnay.</title>
        <authorList>
            <person name="Roach M.J."/>
            <person name="Johnson D.L."/>
            <person name="Bohlmann J."/>
            <person name="van Vuuren H.J."/>
            <person name="Jones S.J."/>
            <person name="Pretorius I.S."/>
            <person name="Schmidt S.A."/>
            <person name="Borneman A.R."/>
        </authorList>
    </citation>
    <scope>NUCLEOTIDE SEQUENCE [LARGE SCALE GENOMIC DNA]</scope>
    <source>
        <strain evidence="3">cv. Chardonnay</strain>
        <tissue evidence="2">Leaf</tissue>
    </source>
</reference>